<organism evidence="1">
    <name type="scientific">Culex pipiens</name>
    <name type="common">House mosquito</name>
    <dbReference type="NCBI Taxonomy" id="7175"/>
    <lineage>
        <taxon>Eukaryota</taxon>
        <taxon>Metazoa</taxon>
        <taxon>Ecdysozoa</taxon>
        <taxon>Arthropoda</taxon>
        <taxon>Hexapoda</taxon>
        <taxon>Insecta</taxon>
        <taxon>Pterygota</taxon>
        <taxon>Neoptera</taxon>
        <taxon>Endopterygota</taxon>
        <taxon>Diptera</taxon>
        <taxon>Nematocera</taxon>
        <taxon>Culicoidea</taxon>
        <taxon>Culicidae</taxon>
        <taxon>Culicinae</taxon>
        <taxon>Culicini</taxon>
        <taxon>Culex</taxon>
        <taxon>Culex</taxon>
    </lineage>
</organism>
<dbReference type="EMBL" id="HBUE01281222">
    <property type="protein sequence ID" value="CAG6569168.1"/>
    <property type="molecule type" value="Transcribed_RNA"/>
</dbReference>
<protein>
    <submittedName>
        <fullName evidence="1">(northern house mosquito) hypothetical protein</fullName>
    </submittedName>
</protein>
<dbReference type="AlphaFoldDB" id="A0A8D8DXL4"/>
<sequence length="123" mass="14447">MIPFFAEDLPEVRLTCCIEQLVQRVLLKFRILGTLRFQRTVVQLPISHILNCDNWNPSSTVVHIQYLREPQPSNFTHKIRYLLRQKVPIDPGQNLTVRHLPASLVTYREMMSSREERIIPLPS</sequence>
<reference evidence="1" key="1">
    <citation type="submission" date="2021-05" db="EMBL/GenBank/DDBJ databases">
        <authorList>
            <person name="Alioto T."/>
            <person name="Alioto T."/>
            <person name="Gomez Garrido J."/>
        </authorList>
    </citation>
    <scope>NUCLEOTIDE SEQUENCE</scope>
</reference>
<name>A0A8D8DXL4_CULPI</name>
<evidence type="ECO:0000313" key="1">
    <source>
        <dbReference type="EMBL" id="CAG6517641.1"/>
    </source>
</evidence>
<dbReference type="EMBL" id="HBUE01175690">
    <property type="protein sequence ID" value="CAG6517641.1"/>
    <property type="molecule type" value="Transcribed_RNA"/>
</dbReference>
<accession>A0A8D8DXL4</accession>
<proteinExistence type="predicted"/>